<dbReference type="InterPro" id="IPR011009">
    <property type="entry name" value="Kinase-like_dom_sf"/>
</dbReference>
<dbReference type="KEGG" id="plen:EIM92_17315"/>
<feature type="domain" description="Aminoglycoside phosphotransferase" evidence="1">
    <location>
        <begin position="42"/>
        <end position="260"/>
    </location>
</feature>
<dbReference type="Pfam" id="PF01636">
    <property type="entry name" value="APH"/>
    <property type="match status" value="1"/>
</dbReference>
<dbReference type="PANTHER" id="PTHR21310:SF40">
    <property type="entry name" value="AMINOGLYCOSIDE PHOSPHOTRANSFERASE DOMAIN-CONTAINING PROTEIN-RELATED"/>
    <property type="match status" value="1"/>
</dbReference>
<accession>A0A3Q8S5U2</accession>
<reference evidence="2 3" key="1">
    <citation type="submission" date="2018-11" db="EMBL/GenBank/DDBJ databases">
        <title>Genome sequencing of Paenibacillus lentus DSM25539(T).</title>
        <authorList>
            <person name="Kook J.-K."/>
            <person name="Park S.-N."/>
            <person name="Lim Y.K."/>
        </authorList>
    </citation>
    <scope>NUCLEOTIDE SEQUENCE [LARGE SCALE GENOMIC DNA]</scope>
    <source>
        <strain evidence="2 3">DSM 25539</strain>
    </source>
</reference>
<evidence type="ECO:0000313" key="3">
    <source>
        <dbReference type="Proteomes" id="UP000273145"/>
    </source>
</evidence>
<keyword evidence="3" id="KW-1185">Reference proteome</keyword>
<dbReference type="InterPro" id="IPR002575">
    <property type="entry name" value="Aminoglycoside_PTrfase"/>
</dbReference>
<dbReference type="AlphaFoldDB" id="A0A3Q8S5U2"/>
<dbReference type="InterPro" id="IPR051678">
    <property type="entry name" value="AGP_Transferase"/>
</dbReference>
<sequence>MNDEWRKVMPECGDLQQDAILSASVLNWIKNQCGGSWDIYHICPLKGGVSSVVYEIQLQRNEEHAIWVLRQYTDRAWLAEEPDVVLHETSALNIVHRNGMNSPNWIASDPEGSHCGEPSVLMTRLSGEVILMPDDLTSWLAGIAQELALLHRKKIEPFPWSYYSYIDPSQFRLPGWTTRPKAWEEIARIIKEPPPNCTPRFIHRDYHPGNVLWERGRVSGIVDWVNACLGPPGIDVGHCRVNLVQLHGLEAADHFLDLYFDHVQGEQGIEYSAYWDMLTLASYVDVELMVYQGWVDLGVTHLHKDLLAARLDEYAESLLRRS</sequence>
<organism evidence="2 3">
    <name type="scientific">Paenibacillus lentus</name>
    <dbReference type="NCBI Taxonomy" id="1338368"/>
    <lineage>
        <taxon>Bacteria</taxon>
        <taxon>Bacillati</taxon>
        <taxon>Bacillota</taxon>
        <taxon>Bacilli</taxon>
        <taxon>Bacillales</taxon>
        <taxon>Paenibacillaceae</taxon>
        <taxon>Paenibacillus</taxon>
    </lineage>
</organism>
<name>A0A3Q8S5U2_9BACL</name>
<dbReference type="GO" id="GO:0016740">
    <property type="term" value="F:transferase activity"/>
    <property type="evidence" value="ECO:0007669"/>
    <property type="project" value="UniProtKB-KW"/>
</dbReference>
<gene>
    <name evidence="2" type="ORF">EIM92_17315</name>
</gene>
<dbReference type="Proteomes" id="UP000273145">
    <property type="component" value="Chromosome"/>
</dbReference>
<proteinExistence type="predicted"/>
<evidence type="ECO:0000313" key="2">
    <source>
        <dbReference type="EMBL" id="AZK47693.1"/>
    </source>
</evidence>
<evidence type="ECO:0000259" key="1">
    <source>
        <dbReference type="Pfam" id="PF01636"/>
    </source>
</evidence>
<dbReference type="EMBL" id="CP034248">
    <property type="protein sequence ID" value="AZK47693.1"/>
    <property type="molecule type" value="Genomic_DNA"/>
</dbReference>
<dbReference type="OrthoDB" id="334783at2"/>
<keyword evidence="2" id="KW-0808">Transferase</keyword>
<dbReference type="PANTHER" id="PTHR21310">
    <property type="entry name" value="AMINOGLYCOSIDE PHOSPHOTRANSFERASE-RELATED-RELATED"/>
    <property type="match status" value="1"/>
</dbReference>
<dbReference type="SUPFAM" id="SSF56112">
    <property type="entry name" value="Protein kinase-like (PK-like)"/>
    <property type="match status" value="1"/>
</dbReference>
<dbReference type="Gene3D" id="3.90.1200.10">
    <property type="match status" value="1"/>
</dbReference>
<protein>
    <submittedName>
        <fullName evidence="2">Aminoglycoside phosphotransferase family protein</fullName>
    </submittedName>
</protein>